<accession>A0A418YVY8</accession>
<dbReference type="EMBL" id="QVRA01000003">
    <property type="protein sequence ID" value="RJG56566.1"/>
    <property type="molecule type" value="Genomic_DNA"/>
</dbReference>
<evidence type="ECO:0000259" key="2">
    <source>
        <dbReference type="Pfam" id="PF07835"/>
    </source>
</evidence>
<organism evidence="3 4">
    <name type="scientific">Sphingobium terrigena</name>
    <dbReference type="NCBI Taxonomy" id="2304063"/>
    <lineage>
        <taxon>Bacteria</taxon>
        <taxon>Pseudomonadati</taxon>
        <taxon>Pseudomonadota</taxon>
        <taxon>Alphaproteobacteria</taxon>
        <taxon>Sphingomonadales</taxon>
        <taxon>Sphingomonadaceae</taxon>
        <taxon>Sphingobium</taxon>
    </lineage>
</organism>
<dbReference type="Proteomes" id="UP000283469">
    <property type="component" value="Unassembled WGS sequence"/>
</dbReference>
<gene>
    <name evidence="3" type="ORF">D0Z70_04200</name>
</gene>
<protein>
    <submittedName>
        <fullName evidence="3">Aa3-type cytochrome c oxidase subunit IV</fullName>
    </submittedName>
</protein>
<reference evidence="3 4" key="1">
    <citation type="submission" date="2018-08" db="EMBL/GenBank/DDBJ databases">
        <title>Sphingobium sp. EO9.</title>
        <authorList>
            <person name="Park Y."/>
            <person name="Kim K.H."/>
            <person name="Jeon C.O."/>
        </authorList>
    </citation>
    <scope>NUCLEOTIDE SEQUENCE [LARGE SCALE GENOMIC DNA]</scope>
    <source>
        <strain evidence="3 4">EO9</strain>
    </source>
</reference>
<name>A0A418YVY8_9SPHN</name>
<evidence type="ECO:0000313" key="3">
    <source>
        <dbReference type="EMBL" id="RJG56566.1"/>
    </source>
</evidence>
<dbReference type="Gene3D" id="1.20.5.160">
    <property type="entry name" value="Bacterial aa3 type cytochrome c oxidase subunit IV"/>
    <property type="match status" value="1"/>
</dbReference>
<evidence type="ECO:0000256" key="1">
    <source>
        <dbReference type="SAM" id="Phobius"/>
    </source>
</evidence>
<dbReference type="SUPFAM" id="SSF81469">
    <property type="entry name" value="Bacterial aa3 type cytochrome c oxidase subunit IV"/>
    <property type="match status" value="1"/>
</dbReference>
<evidence type="ECO:0000313" key="4">
    <source>
        <dbReference type="Proteomes" id="UP000283469"/>
    </source>
</evidence>
<feature type="transmembrane region" description="Helical" evidence="1">
    <location>
        <begin position="20"/>
        <end position="39"/>
    </location>
</feature>
<dbReference type="AlphaFoldDB" id="A0A418YVY8"/>
<comment type="caution">
    <text evidence="3">The sequence shown here is derived from an EMBL/GenBank/DDBJ whole genome shotgun (WGS) entry which is preliminary data.</text>
</comment>
<keyword evidence="1" id="KW-0812">Transmembrane</keyword>
<proteinExistence type="predicted"/>
<sequence>MASDGNIKSATETYAGFIGVMKWGTIASIAVAALVVLLISG</sequence>
<dbReference type="RefSeq" id="WP_119744163.1">
    <property type="nucleotide sequence ID" value="NZ_QVRA01000003.1"/>
</dbReference>
<keyword evidence="4" id="KW-1185">Reference proteome</keyword>
<keyword evidence="1" id="KW-1133">Transmembrane helix</keyword>
<dbReference type="InterPro" id="IPR012422">
    <property type="entry name" value="Cyt_c_oxidase_su4_bac-aa3"/>
</dbReference>
<keyword evidence="1" id="KW-0472">Membrane</keyword>
<dbReference type="Pfam" id="PF07835">
    <property type="entry name" value="COX4_pro_2"/>
    <property type="match status" value="1"/>
</dbReference>
<dbReference type="InterPro" id="IPR036596">
    <property type="entry name" value="Cyt-C_aa3_sf"/>
</dbReference>
<feature type="domain" description="Cytochrome c oxidase subunit IV bacterial aa3 type" evidence="2">
    <location>
        <begin position="11"/>
        <end position="37"/>
    </location>
</feature>